<dbReference type="Pfam" id="PF00391">
    <property type="entry name" value="PEP-utilizers"/>
    <property type="match status" value="1"/>
</dbReference>
<feature type="region of interest" description="Disordered" evidence="1">
    <location>
        <begin position="780"/>
        <end position="895"/>
    </location>
</feature>
<dbReference type="EMBL" id="JACHND010000001">
    <property type="protein sequence ID" value="MBB4705909.1"/>
    <property type="molecule type" value="Genomic_DNA"/>
</dbReference>
<feature type="compositionally biased region" description="Gly residues" evidence="1">
    <location>
        <begin position="871"/>
        <end position="887"/>
    </location>
</feature>
<dbReference type="Pfam" id="PF01326">
    <property type="entry name" value="PPDK_N"/>
    <property type="match status" value="1"/>
</dbReference>
<evidence type="ECO:0000313" key="5">
    <source>
        <dbReference type="Proteomes" id="UP000542210"/>
    </source>
</evidence>
<dbReference type="SUPFAM" id="SSF52009">
    <property type="entry name" value="Phosphohistidine domain"/>
    <property type="match status" value="1"/>
</dbReference>
<gene>
    <name evidence="4" type="ORF">BJ982_007453</name>
</gene>
<dbReference type="Gene3D" id="3.30.1490.20">
    <property type="entry name" value="ATP-grasp fold, A domain"/>
    <property type="match status" value="1"/>
</dbReference>
<dbReference type="InterPro" id="IPR036637">
    <property type="entry name" value="Phosphohistidine_dom_sf"/>
</dbReference>
<accession>A0A7W7GF00</accession>
<protein>
    <submittedName>
        <fullName evidence="4">Pyruvate,water dikinase</fullName>
        <ecNumber evidence="4">2.7.9.2</ecNumber>
    </submittedName>
</protein>
<dbReference type="InterPro" id="IPR002192">
    <property type="entry name" value="PPDK_AMP/ATP-bd"/>
</dbReference>
<keyword evidence="4" id="KW-0670">Pyruvate</keyword>
<dbReference type="GO" id="GO:0005524">
    <property type="term" value="F:ATP binding"/>
    <property type="evidence" value="ECO:0007669"/>
    <property type="project" value="InterPro"/>
</dbReference>
<dbReference type="PANTHER" id="PTHR43615">
    <property type="entry name" value="PHOSPHOENOLPYRUVATE SYNTHASE-RELATED"/>
    <property type="match status" value="1"/>
</dbReference>
<evidence type="ECO:0000259" key="3">
    <source>
        <dbReference type="Pfam" id="PF01326"/>
    </source>
</evidence>
<keyword evidence="4" id="KW-0808">Transferase</keyword>
<feature type="compositionally biased region" description="Basic and acidic residues" evidence="1">
    <location>
        <begin position="580"/>
        <end position="600"/>
    </location>
</feature>
<dbReference type="EC" id="2.7.9.2" evidence="4"/>
<dbReference type="PANTHER" id="PTHR43615:SF1">
    <property type="entry name" value="PPDK_N DOMAIN-CONTAINING PROTEIN"/>
    <property type="match status" value="1"/>
</dbReference>
<dbReference type="AlphaFoldDB" id="A0A7W7GF00"/>
<evidence type="ECO:0000313" key="4">
    <source>
        <dbReference type="EMBL" id="MBB4705909.1"/>
    </source>
</evidence>
<feature type="region of interest" description="Disordered" evidence="1">
    <location>
        <begin position="580"/>
        <end position="604"/>
    </location>
</feature>
<evidence type="ECO:0000256" key="1">
    <source>
        <dbReference type="SAM" id="MobiDB-lite"/>
    </source>
</evidence>
<name>A0A7W7GF00_9ACTN</name>
<feature type="domain" description="Pyruvate phosphate dikinase AMP/ATP-binding" evidence="3">
    <location>
        <begin position="22"/>
        <end position="312"/>
    </location>
</feature>
<keyword evidence="4" id="KW-0418">Kinase</keyword>
<dbReference type="InterPro" id="IPR008279">
    <property type="entry name" value="PEP-util_enz_mobile_dom"/>
</dbReference>
<dbReference type="Gene3D" id="3.50.30.10">
    <property type="entry name" value="Phosphohistidine domain"/>
    <property type="match status" value="1"/>
</dbReference>
<dbReference type="InterPro" id="IPR013815">
    <property type="entry name" value="ATP_grasp_subdomain_1"/>
</dbReference>
<comment type="caution">
    <text evidence="4">The sequence shown here is derived from an EMBL/GenBank/DDBJ whole genome shotgun (WGS) entry which is preliminary data.</text>
</comment>
<dbReference type="SUPFAM" id="SSF56059">
    <property type="entry name" value="Glutathione synthetase ATP-binding domain-like"/>
    <property type="match status" value="1"/>
</dbReference>
<dbReference type="Gene3D" id="3.30.470.20">
    <property type="entry name" value="ATP-grasp fold, B domain"/>
    <property type="match status" value="1"/>
</dbReference>
<keyword evidence="5" id="KW-1185">Reference proteome</keyword>
<feature type="compositionally biased region" description="Polar residues" evidence="1">
    <location>
        <begin position="794"/>
        <end position="804"/>
    </location>
</feature>
<dbReference type="Proteomes" id="UP000542210">
    <property type="component" value="Unassembled WGS sequence"/>
</dbReference>
<dbReference type="InterPro" id="IPR051549">
    <property type="entry name" value="PEP_Utilizing_Enz"/>
</dbReference>
<evidence type="ECO:0000259" key="2">
    <source>
        <dbReference type="Pfam" id="PF00391"/>
    </source>
</evidence>
<proteinExistence type="predicted"/>
<organism evidence="4 5">
    <name type="scientific">Sphaerisporangium siamense</name>
    <dbReference type="NCBI Taxonomy" id="795645"/>
    <lineage>
        <taxon>Bacteria</taxon>
        <taxon>Bacillati</taxon>
        <taxon>Actinomycetota</taxon>
        <taxon>Actinomycetes</taxon>
        <taxon>Streptosporangiales</taxon>
        <taxon>Streptosporangiaceae</taxon>
        <taxon>Sphaerisporangium</taxon>
    </lineage>
</organism>
<feature type="compositionally biased region" description="Basic and acidic residues" evidence="1">
    <location>
        <begin position="780"/>
        <end position="791"/>
    </location>
</feature>
<reference evidence="4 5" key="1">
    <citation type="submission" date="2020-08" db="EMBL/GenBank/DDBJ databases">
        <title>Sequencing the genomes of 1000 actinobacteria strains.</title>
        <authorList>
            <person name="Klenk H.-P."/>
        </authorList>
    </citation>
    <scope>NUCLEOTIDE SEQUENCE [LARGE SCALE GENOMIC DNA]</scope>
    <source>
        <strain evidence="4 5">DSM 45784</strain>
    </source>
</reference>
<dbReference type="GO" id="GO:0008986">
    <property type="term" value="F:pyruvate, water dikinase activity"/>
    <property type="evidence" value="ECO:0007669"/>
    <property type="project" value="UniProtKB-EC"/>
</dbReference>
<feature type="domain" description="PEP-utilising enzyme mobile" evidence="2">
    <location>
        <begin position="921"/>
        <end position="989"/>
    </location>
</feature>
<sequence>MADMLIRAGDDRLTDAMLTGHKFARQERLRRAGFRVPRFFCVPVAVFDEVARDLVSPPPPLAHEGDLVAWAADAAAALSTAALPADVAAELSEAVRDLAGEGGLLAVRACVVADADGNGEDGATDAFAGMTESYLYVRPQDVARRVAQCWASGFSPGSIMYRARRGLPPDSVRVAVGVQLMVPGARSFVAFSRDPRTGEASCVIAAAHGIGEGVVQETADVDHFFVDTASGEIRAELVVKQVMTTRGDGDEGPVRRPVPPEYAQAPVLADDEVRAVTRLAGDVESFFGLPQDLEGTITPDGEIHLVQARPVVFSPPTPTAIPRTATPVTPEVAAAGPEAGSGGPRVRWTNHNLTESFPGLSGALTYSQARVFYRVIFRDLYRRMGVPDRGLRAREHHLNRMVGLVDGRVYYRVDAWLALHGQIPGFPLVRRWWERSMGLGENFRPSRVQVARALLTVPALTARLIRLPGQVRDFLRWWDRVVDHTTDMDAWSPERLISFYRRLWAEVGRRWGVTLVNTFFLLVWTTLTSAALRRWVTEDEQRLLGGLLMGGRENRSLLGVRSAIALAELVSAHPALADRIRACDHQPTPGRDRSQRDRGGQGDTPEAIWADIIAGRYGRRVAAAATTHLHRYGDRALHDLKLEEPSPRQRPAMIITMIKPMVHGGLTVAGSRARELASRAEAEGELRERCPSTARRLVIRALATGLRWSVKTREDTRYCRSQLFGLSRQVLWRLGDHLTAAGRLDRREDVLDLTVEEVLGAYDGTLVDADLRALVHARRDERHRATHRPDPGSELSTLLNHPVTNPSPHHPAPSATSTPPDGPGHGTVTHSLPGRPRAEHPGNDNAPVPHGPTSSGRSGEGGPLEPVRGGSPDGGTPGGGSVSGGGAASLDLRGLPSSRGVVRGEARVVLDPSISPESCRDRIIVAKETDPGWLFLMMAARGMVVERGTLLSHTAITGRLLGIPTVVSVPNATTLIQDGARIEVDGAEGTVRVLSPEEPL</sequence>